<evidence type="ECO:0000313" key="4">
    <source>
        <dbReference type="Proteomes" id="UP000037747"/>
    </source>
</evidence>
<protein>
    <recommendedName>
        <fullName evidence="5">Transcriptional regulator</fullName>
    </recommendedName>
</protein>
<reference evidence="3 4" key="1">
    <citation type="submission" date="2015-08" db="EMBL/GenBank/DDBJ databases">
        <title>Genomes of Isolates from Cabo Rojo, PR.</title>
        <authorList>
            <person name="Sanchez-Nieves R.L."/>
            <person name="Montalvo-Rodriguez R."/>
        </authorList>
    </citation>
    <scope>NUCLEOTIDE SEQUENCE [LARGE SCALE GENOMIC DNA]</scope>
    <source>
        <strain evidence="3 4">5</strain>
    </source>
</reference>
<sequence>MTAEEGHDGAQYLAGSPVRVAILRALREEPRRPAELTDAVDATRTTVQRILGGFRERNWVVKRDADYRVTPTGERVHDAYETLLTEVERGERYGRFAEAVERVGVDFPPEGIPDSELTVASDQNPLAVVDRLTDLLRESRGAEIRAVSPVVLQQFNDAAAAALDGGADVELIIDRRVAGASVAEFGPATDRALNDDDAEVYVSADPIEYGLVRCDDVACVTAYDERNNPRCVLKSTDETVVDWVDEAFASLRDEATPLAAVVERV</sequence>
<evidence type="ECO:0000259" key="1">
    <source>
        <dbReference type="Pfam" id="PF08350"/>
    </source>
</evidence>
<feature type="domain" description="HVO-A0261-like N-terminal" evidence="2">
    <location>
        <begin position="7"/>
        <end position="92"/>
    </location>
</feature>
<dbReference type="InterPro" id="IPR036388">
    <property type="entry name" value="WH-like_DNA-bd_sf"/>
</dbReference>
<dbReference type="Pfam" id="PF25213">
    <property type="entry name" value="HVO_A0261_N"/>
    <property type="match status" value="1"/>
</dbReference>
<dbReference type="InterPro" id="IPR011991">
    <property type="entry name" value="ArsR-like_HTH"/>
</dbReference>
<name>A0A0N0BRH8_9EURY</name>
<keyword evidence="4" id="KW-1185">Reference proteome</keyword>
<dbReference type="InterPro" id="IPR057527">
    <property type="entry name" value="HVO_A0261-like_N"/>
</dbReference>
<dbReference type="RefSeq" id="WP_053771914.1">
    <property type="nucleotide sequence ID" value="NZ_LIST01000003.1"/>
</dbReference>
<evidence type="ECO:0008006" key="5">
    <source>
        <dbReference type="Google" id="ProtNLM"/>
    </source>
</evidence>
<gene>
    <name evidence="3" type="ORF">AMR74_10020</name>
</gene>
<dbReference type="EMBL" id="LIST01000003">
    <property type="protein sequence ID" value="KOX96746.1"/>
    <property type="molecule type" value="Genomic_DNA"/>
</dbReference>
<evidence type="ECO:0000259" key="2">
    <source>
        <dbReference type="Pfam" id="PF25213"/>
    </source>
</evidence>
<organism evidence="3 4">
    <name type="scientific">Halorubrum tropicale</name>
    <dbReference type="NCBI Taxonomy" id="1765655"/>
    <lineage>
        <taxon>Archaea</taxon>
        <taxon>Methanobacteriati</taxon>
        <taxon>Methanobacteriota</taxon>
        <taxon>Stenosarchaea group</taxon>
        <taxon>Halobacteria</taxon>
        <taxon>Halobacteriales</taxon>
        <taxon>Haloferacaceae</taxon>
        <taxon>Halorubrum</taxon>
    </lineage>
</organism>
<dbReference type="SUPFAM" id="SSF46785">
    <property type="entry name" value="Winged helix' DNA-binding domain"/>
    <property type="match status" value="1"/>
</dbReference>
<dbReference type="AlphaFoldDB" id="A0A0N0BRH8"/>
<dbReference type="Pfam" id="PF08350">
    <property type="entry name" value="FilR1_middle"/>
    <property type="match status" value="1"/>
</dbReference>
<dbReference type="OrthoDB" id="330490at2157"/>
<proteinExistence type="predicted"/>
<dbReference type="CDD" id="cd00090">
    <property type="entry name" value="HTH_ARSR"/>
    <property type="match status" value="1"/>
</dbReference>
<dbReference type="InterPro" id="IPR013561">
    <property type="entry name" value="FilR1_middle_dom"/>
</dbReference>
<dbReference type="Gene3D" id="1.10.10.10">
    <property type="entry name" value="Winged helix-like DNA-binding domain superfamily/Winged helix DNA-binding domain"/>
    <property type="match status" value="1"/>
</dbReference>
<evidence type="ECO:0000313" key="3">
    <source>
        <dbReference type="EMBL" id="KOX96746.1"/>
    </source>
</evidence>
<accession>A0A0N0BRH8</accession>
<dbReference type="InterPro" id="IPR036390">
    <property type="entry name" value="WH_DNA-bd_sf"/>
</dbReference>
<feature type="domain" description="Methanogenesis regulatory protein FilR1 middle" evidence="1">
    <location>
        <begin position="125"/>
        <end position="253"/>
    </location>
</feature>
<dbReference type="PATRIC" id="fig|1705389.3.peg.2792"/>
<comment type="caution">
    <text evidence="3">The sequence shown here is derived from an EMBL/GenBank/DDBJ whole genome shotgun (WGS) entry which is preliminary data.</text>
</comment>
<dbReference type="Proteomes" id="UP000037747">
    <property type="component" value="Unassembled WGS sequence"/>
</dbReference>